<organism evidence="1 2">
    <name type="scientific">Spirosoma oryzae</name>
    <dbReference type="NCBI Taxonomy" id="1469603"/>
    <lineage>
        <taxon>Bacteria</taxon>
        <taxon>Pseudomonadati</taxon>
        <taxon>Bacteroidota</taxon>
        <taxon>Cytophagia</taxon>
        <taxon>Cytophagales</taxon>
        <taxon>Cytophagaceae</taxon>
        <taxon>Spirosoma</taxon>
    </lineage>
</organism>
<evidence type="ECO:0000313" key="1">
    <source>
        <dbReference type="EMBL" id="PRY38414.1"/>
    </source>
</evidence>
<name>A0A2T0SYD3_9BACT</name>
<evidence type="ECO:0000313" key="2">
    <source>
        <dbReference type="Proteomes" id="UP000238375"/>
    </source>
</evidence>
<reference evidence="1 2" key="1">
    <citation type="submission" date="2018-03" db="EMBL/GenBank/DDBJ databases">
        <title>Genomic Encyclopedia of Archaeal and Bacterial Type Strains, Phase II (KMG-II): from individual species to whole genera.</title>
        <authorList>
            <person name="Goeker M."/>
        </authorList>
    </citation>
    <scope>NUCLEOTIDE SEQUENCE [LARGE SCALE GENOMIC DNA]</scope>
    <source>
        <strain evidence="1 2">DSM 28354</strain>
    </source>
</reference>
<dbReference type="OrthoDB" id="884899at2"/>
<dbReference type="Proteomes" id="UP000238375">
    <property type="component" value="Unassembled WGS sequence"/>
</dbReference>
<sequence length="308" mass="36314">MIDYVSFRESDHSYTSRSGHSYISVTSLLSVFKQPFDGAYWSLYKAIEQYLTDNVSEVFWLTFKRQVIQSLPKREDRLTWAISEHLKEHELYIQAVRRLILAQWEEKKDKACEKGTAYHLKREHQAYQNGFELHPSLPTEKVISTTQSVYSFDLTELPDGYYAELLVYNHNNYLAGQIDKVWITTDRTTGIRYVDIDDYKSNEQIKTSNKYQKMQYPLQMLDDCSLNHYRMQISTYGWMLEQFGYKVRSTRFTHIKDELDFLGEPVQTEIPYEFDYKAYKPLVEAMLSHYQATRQTASSPPTAIVSPL</sequence>
<dbReference type="EMBL" id="PVTE01000009">
    <property type="protein sequence ID" value="PRY38414.1"/>
    <property type="molecule type" value="Genomic_DNA"/>
</dbReference>
<dbReference type="RefSeq" id="WP_106138145.1">
    <property type="nucleotide sequence ID" value="NZ_PVTE01000009.1"/>
</dbReference>
<accession>A0A2T0SYD3</accession>
<keyword evidence="2" id="KW-1185">Reference proteome</keyword>
<comment type="caution">
    <text evidence="1">The sequence shown here is derived from an EMBL/GenBank/DDBJ whole genome shotgun (WGS) entry which is preliminary data.</text>
</comment>
<proteinExistence type="predicted"/>
<dbReference type="AlphaFoldDB" id="A0A2T0SYD3"/>
<evidence type="ECO:0008006" key="3">
    <source>
        <dbReference type="Google" id="ProtNLM"/>
    </source>
</evidence>
<gene>
    <name evidence="1" type="ORF">CLV58_109141</name>
</gene>
<protein>
    <recommendedName>
        <fullName evidence="3">PD-(D/E)XK nuclease superfamily protein</fullName>
    </recommendedName>
</protein>